<name>A0A5C5SDG1_9STRE</name>
<comment type="similarity">
    <text evidence="1">Belongs to the UPF0223 family.</text>
</comment>
<accession>A0A5C5SDG1</accession>
<evidence type="ECO:0000313" key="3">
    <source>
        <dbReference type="Proteomes" id="UP000317430"/>
    </source>
</evidence>
<dbReference type="Pfam" id="PF05256">
    <property type="entry name" value="UPF0223"/>
    <property type="match status" value="1"/>
</dbReference>
<sequence length="91" mass="10511">MKNYTYPIDLSWSTDEITSVLHFFSKIEAAYETRVDTTELLVAYDHFKQIVPGKAQEKQLDREFEKLSGYSTYQAVKKAKELGKGWLSLGK</sequence>
<dbReference type="PIRSF" id="PIRSF037260">
    <property type="entry name" value="UPF0223"/>
    <property type="match status" value="1"/>
</dbReference>
<dbReference type="InterPro" id="IPR007920">
    <property type="entry name" value="UPF0223"/>
</dbReference>
<proteinExistence type="inferred from homology"/>
<dbReference type="HAMAP" id="MF_01041">
    <property type="entry name" value="UPF0223"/>
    <property type="match status" value="1"/>
</dbReference>
<dbReference type="AlphaFoldDB" id="A0A5C5SDG1"/>
<dbReference type="EMBL" id="VOHL01000001">
    <property type="protein sequence ID" value="TWS98996.1"/>
    <property type="molecule type" value="Genomic_DNA"/>
</dbReference>
<reference evidence="2 3" key="1">
    <citation type="submission" date="2019-08" db="EMBL/GenBank/DDBJ databases">
        <authorList>
            <person name="Lei W."/>
        </authorList>
    </citation>
    <scope>NUCLEOTIDE SEQUENCE [LARGE SCALE GENOMIC DNA]</scope>
    <source>
        <strain evidence="2 3">CCUG 66496</strain>
    </source>
</reference>
<dbReference type="Proteomes" id="UP000317430">
    <property type="component" value="Unassembled WGS sequence"/>
</dbReference>
<dbReference type="InterPro" id="IPR023324">
    <property type="entry name" value="BH2638-like_sf"/>
</dbReference>
<dbReference type="OrthoDB" id="1649074at2"/>
<organism evidence="2 3">
    <name type="scientific">Streptococcus cuniculipharyngis</name>
    <dbReference type="NCBI Taxonomy" id="1562651"/>
    <lineage>
        <taxon>Bacteria</taxon>
        <taxon>Bacillati</taxon>
        <taxon>Bacillota</taxon>
        <taxon>Bacilli</taxon>
        <taxon>Lactobacillales</taxon>
        <taxon>Streptococcaceae</taxon>
        <taxon>Streptococcus</taxon>
    </lineage>
</organism>
<dbReference type="SUPFAM" id="SSF158504">
    <property type="entry name" value="BH2638-like"/>
    <property type="match status" value="1"/>
</dbReference>
<protein>
    <recommendedName>
        <fullName evidence="1">UPF0223 protein FRX57_01990</fullName>
    </recommendedName>
</protein>
<gene>
    <name evidence="2" type="ORF">FRX57_01990</name>
</gene>
<keyword evidence="3" id="KW-1185">Reference proteome</keyword>
<comment type="caution">
    <text evidence="2">The sequence shown here is derived from an EMBL/GenBank/DDBJ whole genome shotgun (WGS) entry which is preliminary data.</text>
</comment>
<evidence type="ECO:0000313" key="2">
    <source>
        <dbReference type="EMBL" id="TWS98996.1"/>
    </source>
</evidence>
<evidence type="ECO:0000256" key="1">
    <source>
        <dbReference type="HAMAP-Rule" id="MF_01041"/>
    </source>
</evidence>
<dbReference type="RefSeq" id="WP_146566111.1">
    <property type="nucleotide sequence ID" value="NZ_VOHL01000001.1"/>
</dbReference>
<dbReference type="Gene3D" id="1.10.220.80">
    <property type="entry name" value="BH2638-like"/>
    <property type="match status" value="1"/>
</dbReference>
<dbReference type="NCBIfam" id="NF003353">
    <property type="entry name" value="PRK04387.1"/>
    <property type="match status" value="1"/>
</dbReference>